<protein>
    <submittedName>
        <fullName evidence="5">Related to galactose oxidase</fullName>
    </submittedName>
</protein>
<dbReference type="Pfam" id="PF07250">
    <property type="entry name" value="Glyoxal_oxid_N"/>
    <property type="match status" value="1"/>
</dbReference>
<dbReference type="SMART" id="SM00612">
    <property type="entry name" value="Kelch"/>
    <property type="match status" value="3"/>
</dbReference>
<feature type="signal peptide" evidence="2">
    <location>
        <begin position="1"/>
        <end position="27"/>
    </location>
</feature>
<evidence type="ECO:0000256" key="1">
    <source>
        <dbReference type="ARBA" id="ARBA00022729"/>
    </source>
</evidence>
<evidence type="ECO:0000313" key="6">
    <source>
        <dbReference type="Proteomes" id="UP000177625"/>
    </source>
</evidence>
<dbReference type="PANTHER" id="PTHR32208:SF56">
    <property type="entry name" value="GALACTOSE OXIDASE-RELATED"/>
    <property type="match status" value="1"/>
</dbReference>
<reference evidence="6" key="1">
    <citation type="submission" date="2016-03" db="EMBL/GenBank/DDBJ databases">
        <authorList>
            <person name="Guldener U."/>
        </authorList>
    </citation>
    <scope>NUCLEOTIDE SEQUENCE [LARGE SCALE GENOMIC DNA]</scope>
</reference>
<dbReference type="InterPro" id="IPR037293">
    <property type="entry name" value="Gal_Oxidase_central_sf"/>
</dbReference>
<dbReference type="InterPro" id="IPR009880">
    <property type="entry name" value="Glyoxal_oxidase_N"/>
</dbReference>
<dbReference type="Pfam" id="PF09118">
    <property type="entry name" value="GO-like_E_set"/>
    <property type="match status" value="1"/>
</dbReference>
<keyword evidence="6" id="KW-1185">Reference proteome</keyword>
<dbReference type="InterPro" id="IPR014756">
    <property type="entry name" value="Ig_E-set"/>
</dbReference>
<dbReference type="Pfam" id="PF01344">
    <property type="entry name" value="Kelch_1"/>
    <property type="match status" value="1"/>
</dbReference>
<dbReference type="InterPro" id="IPR011043">
    <property type="entry name" value="Gal_Oxase/kelch_b-propeller"/>
</dbReference>
<dbReference type="InterPro" id="IPR013783">
    <property type="entry name" value="Ig-like_fold"/>
</dbReference>
<sequence>MAFSSAVMSFPRSLSLLLLTFSSYTAAQSNTTSDKASLGAWGPVIQFPVIPAGAFVVSEKPRSTRLLLFSAFKEQTFGYGGAKTQFADYNTETGVVSQRTISNTQHEMFCPGISAMQDGRVIITGGSDAARASIFDPSTNSFVSAPNMTMARGYQASVTLSSGKVFTIGGSWSGGVRTKDGEIYDPATNEWTKLPGALVKGALTEDIEVDKRDNHMWFFGWRDNSVFQAGPSRQMNWYSAAGTGSVQAAGTRDAEDAMCGIFVMYDALRGKILTAGGSTYYHNVEPNNRANHITIGAPGSAPIVERLPSMAFPRAFANAVVLPTGHVLITGGQTLSRAFTDENSTLVPELFDPKNMTFRPLTPMVTPRNYHSTSLLLADGRVFTGGGGLCYDPNNFCPDIKSDHPDGEIFSPPYLFNADGSNAQRPVIMGLSTDSSSSGDSVKAGGSITVTVDKPQADLTFAMLRAGTNTHSVNTDQRRVPMEDVQMNGSQYVLSVPNDYGIMIPGDWFVFVISGQGTPSVAQTVTVAL</sequence>
<dbReference type="InterPro" id="IPR006652">
    <property type="entry name" value="Kelch_1"/>
</dbReference>
<evidence type="ECO:0000256" key="2">
    <source>
        <dbReference type="SAM" id="SignalP"/>
    </source>
</evidence>
<dbReference type="CDD" id="cd02851">
    <property type="entry name" value="E_set_GO_C"/>
    <property type="match status" value="1"/>
</dbReference>
<dbReference type="AlphaFoldDB" id="A0A1E1MBF8"/>
<evidence type="ECO:0000313" key="5">
    <source>
        <dbReference type="EMBL" id="CZT46420.1"/>
    </source>
</evidence>
<name>A0A1E1MBF8_RHYSE</name>
<feature type="domain" description="Galactose oxidase-like Early set" evidence="4">
    <location>
        <begin position="425"/>
        <end position="527"/>
    </location>
</feature>
<feature type="chain" id="PRO_5009448128" evidence="2">
    <location>
        <begin position="28"/>
        <end position="529"/>
    </location>
</feature>
<gene>
    <name evidence="5" type="ORF">RSE6_06846</name>
</gene>
<feature type="domain" description="Glyoxal oxidase N-terminal" evidence="3">
    <location>
        <begin position="308"/>
        <end position="387"/>
    </location>
</feature>
<keyword evidence="1 2" id="KW-0732">Signal</keyword>
<organism evidence="5 6">
    <name type="scientific">Rhynchosporium secalis</name>
    <name type="common">Barley scald fungus</name>
    <dbReference type="NCBI Taxonomy" id="38038"/>
    <lineage>
        <taxon>Eukaryota</taxon>
        <taxon>Fungi</taxon>
        <taxon>Dikarya</taxon>
        <taxon>Ascomycota</taxon>
        <taxon>Pezizomycotina</taxon>
        <taxon>Leotiomycetes</taxon>
        <taxon>Helotiales</taxon>
        <taxon>Ploettnerulaceae</taxon>
        <taxon>Rhynchosporium</taxon>
    </lineage>
</organism>
<proteinExistence type="predicted"/>
<dbReference type="Gene3D" id="2.130.10.80">
    <property type="entry name" value="Galactose oxidase/kelch, beta-propeller"/>
    <property type="match status" value="1"/>
</dbReference>
<dbReference type="PANTHER" id="PTHR32208">
    <property type="entry name" value="SECRETED PROTEIN-RELATED"/>
    <property type="match status" value="1"/>
</dbReference>
<dbReference type="InterPro" id="IPR015202">
    <property type="entry name" value="GO-like_E_set"/>
</dbReference>
<dbReference type="SUPFAM" id="SSF81296">
    <property type="entry name" value="E set domains"/>
    <property type="match status" value="1"/>
</dbReference>
<dbReference type="SUPFAM" id="SSF50965">
    <property type="entry name" value="Galactose oxidase, central domain"/>
    <property type="match status" value="1"/>
</dbReference>
<accession>A0A1E1MBF8</accession>
<evidence type="ECO:0000259" key="4">
    <source>
        <dbReference type="Pfam" id="PF09118"/>
    </source>
</evidence>
<dbReference type="Gene3D" id="2.60.40.10">
    <property type="entry name" value="Immunoglobulins"/>
    <property type="match status" value="1"/>
</dbReference>
<dbReference type="Proteomes" id="UP000177625">
    <property type="component" value="Unassembled WGS sequence"/>
</dbReference>
<dbReference type="EMBL" id="FJVC01000245">
    <property type="protein sequence ID" value="CZT46420.1"/>
    <property type="molecule type" value="Genomic_DNA"/>
</dbReference>
<evidence type="ECO:0000259" key="3">
    <source>
        <dbReference type="Pfam" id="PF07250"/>
    </source>
</evidence>